<evidence type="ECO:0000256" key="9">
    <source>
        <dbReference type="ARBA" id="ARBA00023008"/>
    </source>
</evidence>
<keyword evidence="9" id="KW-0186">Copper</keyword>
<dbReference type="SUPFAM" id="SSF49503">
    <property type="entry name" value="Cupredoxins"/>
    <property type="match status" value="1"/>
</dbReference>
<evidence type="ECO:0000256" key="14">
    <source>
        <dbReference type="SAM" id="Phobius"/>
    </source>
</evidence>
<comment type="caution">
    <text evidence="16">The sequence shown here is derived from an EMBL/GenBank/DDBJ whole genome shotgun (WGS) entry which is preliminary data.</text>
</comment>
<evidence type="ECO:0000256" key="12">
    <source>
        <dbReference type="ARBA" id="ARBA00031399"/>
    </source>
</evidence>
<feature type="transmembrane region" description="Helical" evidence="14">
    <location>
        <begin position="68"/>
        <end position="90"/>
    </location>
</feature>
<dbReference type="PANTHER" id="PTHR22888">
    <property type="entry name" value="CYTOCHROME C OXIDASE, SUBUNIT II"/>
    <property type="match status" value="1"/>
</dbReference>
<gene>
    <name evidence="16" type="primary">coxB</name>
    <name evidence="16" type="ORF">ACFSGJ_04845</name>
</gene>
<keyword evidence="17" id="KW-1185">Reference proteome</keyword>
<comment type="function">
    <text evidence="11">Subunits I and II form the functional core of the enzyme complex. Electrons originating in cytochrome c are transferred via heme a and Cu(A) to the binuclear center formed by heme a3 and Cu(B).</text>
</comment>
<dbReference type="RefSeq" id="WP_390259867.1">
    <property type="nucleotide sequence ID" value="NZ_JBHUGH010000003.1"/>
</dbReference>
<reference evidence="17" key="1">
    <citation type="journal article" date="2019" name="Int. J. Syst. Evol. Microbiol.">
        <title>The Global Catalogue of Microorganisms (GCM) 10K type strain sequencing project: providing services to taxonomists for standard genome sequencing and annotation.</title>
        <authorList>
            <consortium name="The Broad Institute Genomics Platform"/>
            <consortium name="The Broad Institute Genome Sequencing Center for Infectious Disease"/>
            <person name="Wu L."/>
            <person name="Ma J."/>
        </authorList>
    </citation>
    <scope>NUCLEOTIDE SEQUENCE [LARGE SCALE GENOMIC DNA]</scope>
    <source>
        <strain evidence="17">CGMCC 4.7242</strain>
    </source>
</reference>
<protein>
    <recommendedName>
        <fullName evidence="12">Cytochrome aa3 subunit 2</fullName>
    </recommendedName>
</protein>
<dbReference type="NCBIfam" id="TIGR02866">
    <property type="entry name" value="CoxB"/>
    <property type="match status" value="1"/>
</dbReference>
<comment type="catalytic activity">
    <reaction evidence="13">
        <text>4 Fe(II)-[cytochrome c] + O2 + 8 H(+)(in) = 4 Fe(III)-[cytochrome c] + 2 H2O + 4 H(+)(out)</text>
        <dbReference type="Rhea" id="RHEA:11436"/>
        <dbReference type="Rhea" id="RHEA-COMP:10350"/>
        <dbReference type="Rhea" id="RHEA-COMP:14399"/>
        <dbReference type="ChEBI" id="CHEBI:15377"/>
        <dbReference type="ChEBI" id="CHEBI:15378"/>
        <dbReference type="ChEBI" id="CHEBI:15379"/>
        <dbReference type="ChEBI" id="CHEBI:29033"/>
        <dbReference type="ChEBI" id="CHEBI:29034"/>
        <dbReference type="EC" id="7.1.1.9"/>
    </reaction>
</comment>
<dbReference type="Proteomes" id="UP001597353">
    <property type="component" value="Unassembled WGS sequence"/>
</dbReference>
<dbReference type="InterPro" id="IPR008972">
    <property type="entry name" value="Cupredoxin"/>
</dbReference>
<evidence type="ECO:0000259" key="15">
    <source>
        <dbReference type="PROSITE" id="PS50857"/>
    </source>
</evidence>
<dbReference type="PROSITE" id="PS50857">
    <property type="entry name" value="COX2_CUA"/>
    <property type="match status" value="1"/>
</dbReference>
<dbReference type="Gene3D" id="2.60.40.420">
    <property type="entry name" value="Cupredoxins - blue copper proteins"/>
    <property type="match status" value="1"/>
</dbReference>
<comment type="subcellular location">
    <subcellularLocation>
        <location evidence="1">Membrane</location>
        <topology evidence="1">Multi-pass membrane protein</topology>
    </subcellularLocation>
</comment>
<keyword evidence="8 14" id="KW-1133">Transmembrane helix</keyword>
<evidence type="ECO:0000256" key="11">
    <source>
        <dbReference type="ARBA" id="ARBA00024688"/>
    </source>
</evidence>
<evidence type="ECO:0000256" key="4">
    <source>
        <dbReference type="ARBA" id="ARBA00022660"/>
    </source>
</evidence>
<dbReference type="InterPro" id="IPR045187">
    <property type="entry name" value="CcO_II"/>
</dbReference>
<evidence type="ECO:0000256" key="10">
    <source>
        <dbReference type="ARBA" id="ARBA00023136"/>
    </source>
</evidence>
<evidence type="ECO:0000256" key="13">
    <source>
        <dbReference type="ARBA" id="ARBA00047816"/>
    </source>
</evidence>
<evidence type="ECO:0000313" key="16">
    <source>
        <dbReference type="EMBL" id="MFD1911540.1"/>
    </source>
</evidence>
<accession>A0ABW4S215</accession>
<keyword evidence="5 14" id="KW-0812">Transmembrane</keyword>
<dbReference type="InterPro" id="IPR001505">
    <property type="entry name" value="Copper_CuA"/>
</dbReference>
<name>A0ABW4S215_9RHOB</name>
<sequence length="226" mass="24453">MIVVPGLVAGCDGPFSTLEPRGPVASSIAQLWWGMLAGSLILLALVLLLFAFVMLFPARASRISGRRWIIWGGLGLPALVLPPLVGWALVAGERILPHPGANVMVVEVEAWQFGWTFRYPDYGDVTTDNILHLPVGRPVDLHLTTRDVIHGFWIPQLGGKLDAIPGHVNVLRLQADETGVFAGQCAEFCGTGHAFMRFDTYVHPSEDLPAALGFAQEANEEEGAQP</sequence>
<dbReference type="InterPro" id="IPR002429">
    <property type="entry name" value="CcO_II-like_C"/>
</dbReference>
<evidence type="ECO:0000256" key="6">
    <source>
        <dbReference type="ARBA" id="ARBA00022723"/>
    </source>
</evidence>
<evidence type="ECO:0000256" key="1">
    <source>
        <dbReference type="ARBA" id="ARBA00004141"/>
    </source>
</evidence>
<dbReference type="EMBL" id="JBHUGH010000003">
    <property type="protein sequence ID" value="MFD1911540.1"/>
    <property type="molecule type" value="Genomic_DNA"/>
</dbReference>
<keyword evidence="4" id="KW-0679">Respiratory chain</keyword>
<keyword evidence="6" id="KW-0479">Metal-binding</keyword>
<evidence type="ECO:0000256" key="5">
    <source>
        <dbReference type="ARBA" id="ARBA00022692"/>
    </source>
</evidence>
<comment type="similarity">
    <text evidence="2">Belongs to the cytochrome c oxidase subunit 2 family.</text>
</comment>
<evidence type="ECO:0000256" key="2">
    <source>
        <dbReference type="ARBA" id="ARBA00007866"/>
    </source>
</evidence>
<feature type="domain" description="Cytochrome oxidase subunit II copper A binding" evidence="15">
    <location>
        <begin position="101"/>
        <end position="214"/>
    </location>
</feature>
<keyword evidence="3" id="KW-0813">Transport</keyword>
<dbReference type="InterPro" id="IPR014222">
    <property type="entry name" value="Cyt_c_oxidase_su2"/>
</dbReference>
<evidence type="ECO:0000256" key="8">
    <source>
        <dbReference type="ARBA" id="ARBA00022989"/>
    </source>
</evidence>
<keyword evidence="7" id="KW-0249">Electron transport</keyword>
<dbReference type="PANTHER" id="PTHR22888:SF9">
    <property type="entry name" value="CYTOCHROME C OXIDASE SUBUNIT 2"/>
    <property type="match status" value="1"/>
</dbReference>
<dbReference type="PROSITE" id="PS00078">
    <property type="entry name" value="COX2"/>
    <property type="match status" value="1"/>
</dbReference>
<evidence type="ECO:0000256" key="3">
    <source>
        <dbReference type="ARBA" id="ARBA00022448"/>
    </source>
</evidence>
<feature type="transmembrane region" description="Helical" evidence="14">
    <location>
        <begin position="31"/>
        <end position="56"/>
    </location>
</feature>
<dbReference type="Pfam" id="PF00116">
    <property type="entry name" value="COX2"/>
    <property type="match status" value="1"/>
</dbReference>
<keyword evidence="10 14" id="KW-0472">Membrane</keyword>
<proteinExistence type="inferred from homology"/>
<evidence type="ECO:0000313" key="17">
    <source>
        <dbReference type="Proteomes" id="UP001597353"/>
    </source>
</evidence>
<evidence type="ECO:0000256" key="7">
    <source>
        <dbReference type="ARBA" id="ARBA00022982"/>
    </source>
</evidence>
<organism evidence="16 17">
    <name type="scientific">Halodurantibacterium flavum</name>
    <dbReference type="NCBI Taxonomy" id="1382802"/>
    <lineage>
        <taxon>Bacteria</taxon>
        <taxon>Pseudomonadati</taxon>
        <taxon>Pseudomonadota</taxon>
        <taxon>Alphaproteobacteria</taxon>
        <taxon>Rhodobacterales</taxon>
        <taxon>Paracoccaceae</taxon>
        <taxon>Halodurantibacterium</taxon>
    </lineage>
</organism>